<feature type="domain" description="Helix-turn-helix" evidence="1">
    <location>
        <begin position="2"/>
        <end position="51"/>
    </location>
</feature>
<proteinExistence type="predicted"/>
<reference evidence="2" key="1">
    <citation type="journal article" date="2011" name="Antimicrob. Agents Chemother.">
        <title>Identification of fusB-Mediated Fusidic Acid Resistance Islands in Staphylococcus epidermidis Isolates.</title>
        <authorList>
            <person name="Chen H.J."/>
            <person name="Tsai J.C."/>
            <person name="Hung W.C."/>
            <person name="Tseng S.P."/>
            <person name="Hsueh P.R."/>
            <person name="Teng L.J."/>
        </authorList>
    </citation>
    <scope>NUCLEOTIDE SEQUENCE</scope>
    <source>
        <strain evidence="2">NTUH-5907</strain>
    </source>
</reference>
<dbReference type="InterPro" id="IPR010093">
    <property type="entry name" value="SinI_DNA-bd"/>
</dbReference>
<dbReference type="GO" id="GO:0003677">
    <property type="term" value="F:DNA binding"/>
    <property type="evidence" value="ECO:0007669"/>
    <property type="project" value="InterPro"/>
</dbReference>
<dbReference type="Pfam" id="PF12728">
    <property type="entry name" value="HTH_17"/>
    <property type="match status" value="1"/>
</dbReference>
<dbReference type="RefSeq" id="WP_012085713.1">
    <property type="nucleotide sequence ID" value="NZ_CAJUVF010000007.1"/>
</dbReference>
<dbReference type="EMBL" id="JF777506">
    <property type="protein sequence ID" value="AEU08365.1"/>
    <property type="molecule type" value="Genomic_DNA"/>
</dbReference>
<dbReference type="AlphaFoldDB" id="G9D5D1"/>
<name>G9D5D1_STAEP</name>
<evidence type="ECO:0000313" key="2">
    <source>
        <dbReference type="EMBL" id="AEU08365.1"/>
    </source>
</evidence>
<sequence length="53" mass="6333">MYLTVKEVSELLRLNEHHTYKLIREKEIPSIRLGRKILVPKQALMNMLKEKEA</sequence>
<dbReference type="NCBIfam" id="TIGR01764">
    <property type="entry name" value="excise"/>
    <property type="match status" value="1"/>
</dbReference>
<evidence type="ECO:0000259" key="1">
    <source>
        <dbReference type="Pfam" id="PF12728"/>
    </source>
</evidence>
<organism evidence="2">
    <name type="scientific">Staphylococcus epidermidis</name>
    <dbReference type="NCBI Taxonomy" id="1282"/>
    <lineage>
        <taxon>Bacteria</taxon>
        <taxon>Bacillati</taxon>
        <taxon>Bacillota</taxon>
        <taxon>Bacilli</taxon>
        <taxon>Bacillales</taxon>
        <taxon>Staphylococcaceae</taxon>
        <taxon>Staphylococcus</taxon>
    </lineage>
</organism>
<dbReference type="InterPro" id="IPR041657">
    <property type="entry name" value="HTH_17"/>
</dbReference>
<reference evidence="2" key="2">
    <citation type="submission" date="2011-04" db="EMBL/GenBank/DDBJ databases">
        <authorList>
            <person name="Teng L.-J."/>
            <person name="Chen H.-J."/>
        </authorList>
    </citation>
    <scope>NUCLEOTIDE SEQUENCE</scope>
    <source>
        <strain evidence="2">NTUH-5907</strain>
    </source>
</reference>
<protein>
    <submittedName>
        <fullName evidence="2">Putative transcriptional regulator</fullName>
    </submittedName>
</protein>
<accession>G9D5D1</accession>